<dbReference type="OrthoDB" id="2963168at2759"/>
<comment type="caution">
    <text evidence="1">The sequence shown here is derived from an EMBL/GenBank/DDBJ whole genome shotgun (WGS) entry which is preliminary data.</text>
</comment>
<dbReference type="AlphaFoldDB" id="A0A9P6UF11"/>
<protein>
    <submittedName>
        <fullName evidence="1">Heat shock 70 kDa protein 12A</fullName>
    </submittedName>
</protein>
<reference evidence="1" key="1">
    <citation type="journal article" date="2020" name="Fungal Divers.">
        <title>Resolving the Mortierellaceae phylogeny through synthesis of multi-gene phylogenetics and phylogenomics.</title>
        <authorList>
            <person name="Vandepol N."/>
            <person name="Liber J."/>
            <person name="Desiro A."/>
            <person name="Na H."/>
            <person name="Kennedy M."/>
            <person name="Barry K."/>
            <person name="Grigoriev I.V."/>
            <person name="Miller A.N."/>
            <person name="O'Donnell K."/>
            <person name="Stajich J.E."/>
            <person name="Bonito G."/>
        </authorList>
    </citation>
    <scope>NUCLEOTIDE SEQUENCE</scope>
    <source>
        <strain evidence="1">NVP60</strain>
    </source>
</reference>
<sequence length="552" mass="62231">MTQLDLHTDDFEPEDFPIVVAIDFGTTFSPKQNIQYAKTPTLNLYKEDSGKYRMIEWGWKSKMGMETPSASKYIQISQYKPYLDENLVITPWKNIVSVPDAISDYLYSFHEYAAEKILQEFGPSYSRKSFRYCLTVPAMWSDKAKDVMRRAAIRAKLITEADHPERLMLVSEPEAAALYCEQTCKQYDLMDGDRFLICDAGGGTVDLIVYDIDSSTKVQRLSEVTKGHGASCGSIFIDLNFRQLLIKKFGREGAKFPNGIIPQLIETFAYQLKPHFDGIEDQYLALPRSDCFDHLKDPGAIGIDGGYMRLKASELKDTVFEPVVAKVLGLIQEQLAAAKECSAIFMVGGFGASSYLLDRAKQEFSSMVKTIAAPYKPEIAVVCGAVYVGLNPKMVTARITRRCYGVSIMQKFQKGVDPIRLKVYQVDGVYCTKRFSVFVRKNQKVQVNECIARSYWVKKQNSYDTGACSLRIYAINGQPPRYTTGLPMLAEILLPGPFNASHSVSCEVPIEMKMYFGLNEIKAVASIQGKDYSTTLRFQDGDSYTRPQVRYL</sequence>
<gene>
    <name evidence="1" type="primary">HSPA12A_2</name>
    <name evidence="1" type="ORF">BGZ97_007604</name>
</gene>
<name>A0A9P6UF11_9FUNG</name>
<dbReference type="InterPro" id="IPR043129">
    <property type="entry name" value="ATPase_NBD"/>
</dbReference>
<proteinExistence type="predicted"/>
<keyword evidence="2" id="KW-1185">Reference proteome</keyword>
<dbReference type="Gene3D" id="3.90.640.10">
    <property type="entry name" value="Actin, Chain A, domain 4"/>
    <property type="match status" value="1"/>
</dbReference>
<evidence type="ECO:0000313" key="1">
    <source>
        <dbReference type="EMBL" id="KAG0285967.1"/>
    </source>
</evidence>
<dbReference type="SUPFAM" id="SSF53067">
    <property type="entry name" value="Actin-like ATPase domain"/>
    <property type="match status" value="2"/>
</dbReference>
<keyword evidence="1" id="KW-0346">Stress response</keyword>
<organism evidence="1 2">
    <name type="scientific">Linnemannia gamsii</name>
    <dbReference type="NCBI Taxonomy" id="64522"/>
    <lineage>
        <taxon>Eukaryota</taxon>
        <taxon>Fungi</taxon>
        <taxon>Fungi incertae sedis</taxon>
        <taxon>Mucoromycota</taxon>
        <taxon>Mortierellomycotina</taxon>
        <taxon>Mortierellomycetes</taxon>
        <taxon>Mortierellales</taxon>
        <taxon>Mortierellaceae</taxon>
        <taxon>Linnemannia</taxon>
    </lineage>
</organism>
<dbReference type="Proteomes" id="UP000823405">
    <property type="component" value="Unassembled WGS sequence"/>
</dbReference>
<dbReference type="Gene3D" id="3.30.420.40">
    <property type="match status" value="2"/>
</dbReference>
<accession>A0A9P6UF11</accession>
<evidence type="ECO:0000313" key="2">
    <source>
        <dbReference type="Proteomes" id="UP000823405"/>
    </source>
</evidence>
<dbReference type="EMBL" id="JAAAIN010003396">
    <property type="protein sequence ID" value="KAG0285967.1"/>
    <property type="molecule type" value="Genomic_DNA"/>
</dbReference>
<dbReference type="PANTHER" id="PTHR14187">
    <property type="entry name" value="ALPHA KINASE/ELONGATION FACTOR 2 KINASE"/>
    <property type="match status" value="1"/>
</dbReference>
<dbReference type="PANTHER" id="PTHR14187:SF5">
    <property type="entry name" value="HEAT SHOCK 70 KDA PROTEIN 12A"/>
    <property type="match status" value="1"/>
</dbReference>